<protein>
    <submittedName>
        <fullName evidence="2">Uncharacterized protein</fullName>
    </submittedName>
</protein>
<evidence type="ECO:0000313" key="2">
    <source>
        <dbReference type="WBParaSite" id="ACRNAN_scaffold324.g11945.t1"/>
    </source>
</evidence>
<sequence length="182" mass="20910">MNPFSCELIATKSIESKVPQEDVKLASDRSTVEEDRSKVEILVLYEDQFCKLTNIELKIERYIAATESKIIPLAKIKAVYYGKQRTFPGREAWTLNDDGRSTLGKIWWAHDPLRQMFNSGENYNVIIDTGSEWLKGFSVVDMNTFGYYLYELIGAEATFYDGLPEEHVSLNNPPVFHKNIML</sequence>
<dbReference type="PANTHER" id="PTHR35373">
    <property type="entry name" value="PROTEIN CBG16894"/>
    <property type="match status" value="1"/>
</dbReference>
<keyword evidence="1" id="KW-1185">Reference proteome</keyword>
<dbReference type="AlphaFoldDB" id="A0A914DPU4"/>
<reference evidence="2" key="1">
    <citation type="submission" date="2022-11" db="UniProtKB">
        <authorList>
            <consortium name="WormBaseParasite"/>
        </authorList>
    </citation>
    <scope>IDENTIFICATION</scope>
</reference>
<proteinExistence type="predicted"/>
<name>A0A914DPU4_9BILA</name>
<dbReference type="Proteomes" id="UP000887540">
    <property type="component" value="Unplaced"/>
</dbReference>
<accession>A0A914DPU4</accession>
<dbReference type="WBParaSite" id="ACRNAN_scaffold324.g11945.t1">
    <property type="protein sequence ID" value="ACRNAN_scaffold324.g11945.t1"/>
    <property type="gene ID" value="ACRNAN_scaffold324.g11945"/>
</dbReference>
<dbReference type="PANTHER" id="PTHR35373:SF3">
    <property type="entry name" value="ACTIVATOR OF HSP90 ATPASE HOMOLOG 1-LIKE PROTEIN"/>
    <property type="match status" value="1"/>
</dbReference>
<evidence type="ECO:0000313" key="1">
    <source>
        <dbReference type="Proteomes" id="UP000887540"/>
    </source>
</evidence>
<organism evidence="1 2">
    <name type="scientific">Acrobeloides nanus</name>
    <dbReference type="NCBI Taxonomy" id="290746"/>
    <lineage>
        <taxon>Eukaryota</taxon>
        <taxon>Metazoa</taxon>
        <taxon>Ecdysozoa</taxon>
        <taxon>Nematoda</taxon>
        <taxon>Chromadorea</taxon>
        <taxon>Rhabditida</taxon>
        <taxon>Tylenchina</taxon>
        <taxon>Cephalobomorpha</taxon>
        <taxon>Cephaloboidea</taxon>
        <taxon>Cephalobidae</taxon>
        <taxon>Acrobeloides</taxon>
    </lineage>
</organism>